<feature type="repeat" description="TPR" evidence="10">
    <location>
        <begin position="547"/>
        <end position="580"/>
    </location>
</feature>
<feature type="repeat" description="TPR" evidence="10">
    <location>
        <begin position="463"/>
        <end position="496"/>
    </location>
</feature>
<gene>
    <name evidence="13" type="ORF">KSF_059630</name>
</gene>
<dbReference type="Proteomes" id="UP000597444">
    <property type="component" value="Unassembled WGS sequence"/>
</dbReference>
<name>A0A8J3IP42_9CHLR</name>
<dbReference type="Gene3D" id="1.25.40.10">
    <property type="entry name" value="Tetratricopeptide repeat domain"/>
    <property type="match status" value="2"/>
</dbReference>
<dbReference type="GO" id="GO:0005871">
    <property type="term" value="C:kinesin complex"/>
    <property type="evidence" value="ECO:0007669"/>
    <property type="project" value="InterPro"/>
</dbReference>
<dbReference type="GO" id="GO:0007018">
    <property type="term" value="P:microtubule-based movement"/>
    <property type="evidence" value="ECO:0007669"/>
    <property type="project" value="TreeGrafter"/>
</dbReference>
<dbReference type="InterPro" id="IPR002182">
    <property type="entry name" value="NB-ARC"/>
</dbReference>
<evidence type="ECO:0000256" key="10">
    <source>
        <dbReference type="PROSITE-ProRule" id="PRU00339"/>
    </source>
</evidence>
<evidence type="ECO:0000256" key="2">
    <source>
        <dbReference type="ARBA" id="ARBA00009622"/>
    </source>
</evidence>
<accession>A0A8J3IP42</accession>
<feature type="repeat" description="TPR" evidence="10">
    <location>
        <begin position="673"/>
        <end position="706"/>
    </location>
</feature>
<evidence type="ECO:0000256" key="1">
    <source>
        <dbReference type="ARBA" id="ARBA00004245"/>
    </source>
</evidence>
<reference evidence="13" key="1">
    <citation type="submission" date="2020-10" db="EMBL/GenBank/DDBJ databases">
        <title>Taxonomic study of unclassified bacteria belonging to the class Ktedonobacteria.</title>
        <authorList>
            <person name="Yabe S."/>
            <person name="Wang C.M."/>
            <person name="Zheng Y."/>
            <person name="Sakai Y."/>
            <person name="Cavaletti L."/>
            <person name="Monciardini P."/>
            <person name="Donadio S."/>
        </authorList>
    </citation>
    <scope>NUCLEOTIDE SEQUENCE</scope>
    <source>
        <strain evidence="13">ID150040</strain>
    </source>
</reference>
<keyword evidence="9" id="KW-0206">Cytoskeleton</keyword>
<feature type="domain" description="NB-ARC" evidence="11">
    <location>
        <begin position="55"/>
        <end position="190"/>
    </location>
</feature>
<comment type="caution">
    <text evidence="13">The sequence shown here is derived from an EMBL/GenBank/DDBJ whole genome shotgun (WGS) entry which is preliminary data.</text>
</comment>
<dbReference type="GO" id="GO:0019894">
    <property type="term" value="F:kinesin binding"/>
    <property type="evidence" value="ECO:0007669"/>
    <property type="project" value="TreeGrafter"/>
</dbReference>
<dbReference type="Pfam" id="PF25000">
    <property type="entry name" value="DUF7779"/>
    <property type="match status" value="1"/>
</dbReference>
<evidence type="ECO:0000256" key="9">
    <source>
        <dbReference type="ARBA" id="ARBA00023212"/>
    </source>
</evidence>
<keyword evidence="4" id="KW-0493">Microtubule</keyword>
<keyword evidence="3" id="KW-0963">Cytoplasm</keyword>
<dbReference type="GO" id="GO:0005874">
    <property type="term" value="C:microtubule"/>
    <property type="evidence" value="ECO:0007669"/>
    <property type="project" value="UniProtKB-KW"/>
</dbReference>
<keyword evidence="6 10" id="KW-0802">TPR repeat</keyword>
<evidence type="ECO:0000256" key="3">
    <source>
        <dbReference type="ARBA" id="ARBA00022490"/>
    </source>
</evidence>
<evidence type="ECO:0000259" key="12">
    <source>
        <dbReference type="Pfam" id="PF25000"/>
    </source>
</evidence>
<comment type="similarity">
    <text evidence="2">Belongs to the kinesin light chain family.</text>
</comment>
<evidence type="ECO:0000313" key="14">
    <source>
        <dbReference type="Proteomes" id="UP000597444"/>
    </source>
</evidence>
<dbReference type="PROSITE" id="PS50005">
    <property type="entry name" value="TPR"/>
    <property type="match status" value="4"/>
</dbReference>
<sequence length="803" mass="90888">MPPSTSSDTTLMGEQQVSHWQVPFERNPYFTGRETLLLHVHDLLNAQKPTTAHRPVVLSGLGGIGKTQLALEYAYRYREEYSSVFWLQADTHELLVTNLVTLAQFLDLPTKDDVDQTMTLAAVKRWMQTHTHWFCILDNVQDLEKTRLLLPSGIQGHVLFTARSMMSNNLLLKVEPGTLEPEEAVQLLLRRGGQLAEGVALDVLDERTRQLATRIANELLGKLPLALDQAGAYIERTQCGLEGYIERYQQRRTRLLQERGSVSPEHPDSVAATWSLSFIEVEQTNAAAADLLRLCAFLHPDAILEKLITEGVEELTPALQPLAENLFARDEAMEVLFTYSLLYRNAVEKTLSIHRLVQVVLKESLEESVQREWAERTVCLVNRVFPESSSQTWQRCQQLLAHAQVCAESIEYYRMVTPEALRLLDVTGHYLHDRGHYHDAEVMLQQLLAIQEQLGEKDQLAVAHTLNTLGELARLQGKYQEAQSLYERALILREKMLGSHHPDVATSLNHLARSYHHFARYAQAETLYQHALTIRGQVLGVAHPDVAHSLNDLAELYREQGKYQEARPLYERALMIREQVLGPEHPDTATSLGNLAGLCREQGRYEEALPLCERAQAIYEQVLGAEHPDTAMGLNNLAELYAEQGKHEEALPLFQRSLTICEEALGPEHPSTAMSLNNLAGLYEAQGKRDQAIRLYKRSLAIGEKVLGAKHPDIVFSLNNLALAYSNQSNFKYAEPLFQRALRIIIEALGPEHPTTVKILLNYALMLRKAKRNRKADEMEARAKAIQDLQEDQRHLREGEETA</sequence>
<keyword evidence="14" id="KW-1185">Reference proteome</keyword>
<feature type="repeat" description="TPR" evidence="10">
    <location>
        <begin position="631"/>
        <end position="664"/>
    </location>
</feature>
<dbReference type="PRINTS" id="PR00381">
    <property type="entry name" value="KINESINLIGHT"/>
</dbReference>
<evidence type="ECO:0000256" key="6">
    <source>
        <dbReference type="ARBA" id="ARBA00022803"/>
    </source>
</evidence>
<organism evidence="13 14">
    <name type="scientific">Reticulibacter mediterranei</name>
    <dbReference type="NCBI Taxonomy" id="2778369"/>
    <lineage>
        <taxon>Bacteria</taxon>
        <taxon>Bacillati</taxon>
        <taxon>Chloroflexota</taxon>
        <taxon>Ktedonobacteria</taxon>
        <taxon>Ktedonobacterales</taxon>
        <taxon>Reticulibacteraceae</taxon>
        <taxon>Reticulibacter</taxon>
    </lineage>
</organism>
<dbReference type="PANTHER" id="PTHR45783">
    <property type="entry name" value="KINESIN LIGHT CHAIN"/>
    <property type="match status" value="1"/>
</dbReference>
<dbReference type="GO" id="GO:0043531">
    <property type="term" value="F:ADP binding"/>
    <property type="evidence" value="ECO:0007669"/>
    <property type="project" value="InterPro"/>
</dbReference>
<evidence type="ECO:0000256" key="8">
    <source>
        <dbReference type="ARBA" id="ARBA00023175"/>
    </source>
</evidence>
<dbReference type="InterPro" id="IPR027417">
    <property type="entry name" value="P-loop_NTPase"/>
</dbReference>
<dbReference type="RefSeq" id="WP_220206571.1">
    <property type="nucleotide sequence ID" value="NZ_BNJK01000001.1"/>
</dbReference>
<dbReference type="GO" id="GO:0005737">
    <property type="term" value="C:cytoplasm"/>
    <property type="evidence" value="ECO:0007669"/>
    <property type="project" value="TreeGrafter"/>
</dbReference>
<feature type="domain" description="DUF7779" evidence="12">
    <location>
        <begin position="281"/>
        <end position="367"/>
    </location>
</feature>
<dbReference type="InterPro" id="IPR019734">
    <property type="entry name" value="TPR_rpt"/>
</dbReference>
<evidence type="ECO:0000256" key="5">
    <source>
        <dbReference type="ARBA" id="ARBA00022737"/>
    </source>
</evidence>
<dbReference type="AlphaFoldDB" id="A0A8J3IP42"/>
<dbReference type="InterPro" id="IPR002151">
    <property type="entry name" value="Kinesin_light"/>
</dbReference>
<dbReference type="InterPro" id="IPR056681">
    <property type="entry name" value="DUF7779"/>
</dbReference>
<dbReference type="Gene3D" id="3.40.50.300">
    <property type="entry name" value="P-loop containing nucleotide triphosphate hydrolases"/>
    <property type="match status" value="1"/>
</dbReference>
<proteinExistence type="inferred from homology"/>
<evidence type="ECO:0000256" key="7">
    <source>
        <dbReference type="ARBA" id="ARBA00023054"/>
    </source>
</evidence>
<dbReference type="SUPFAM" id="SSF52540">
    <property type="entry name" value="P-loop containing nucleoside triphosphate hydrolases"/>
    <property type="match status" value="1"/>
</dbReference>
<protein>
    <submittedName>
        <fullName evidence="13">Tetratricopeptide repeat protein</fullName>
    </submittedName>
</protein>
<dbReference type="Pfam" id="PF00931">
    <property type="entry name" value="NB-ARC"/>
    <property type="match status" value="1"/>
</dbReference>
<keyword evidence="5" id="KW-0677">Repeat</keyword>
<dbReference type="PANTHER" id="PTHR45783:SF3">
    <property type="entry name" value="KINESIN LIGHT CHAIN"/>
    <property type="match status" value="1"/>
</dbReference>
<evidence type="ECO:0000259" key="11">
    <source>
        <dbReference type="Pfam" id="PF00931"/>
    </source>
</evidence>
<keyword evidence="7" id="KW-0175">Coiled coil</keyword>
<comment type="subcellular location">
    <subcellularLocation>
        <location evidence="1">Cytoplasm</location>
        <location evidence="1">Cytoskeleton</location>
    </subcellularLocation>
</comment>
<evidence type="ECO:0000313" key="13">
    <source>
        <dbReference type="EMBL" id="GHO95915.1"/>
    </source>
</evidence>
<dbReference type="InterPro" id="IPR011990">
    <property type="entry name" value="TPR-like_helical_dom_sf"/>
</dbReference>
<keyword evidence="8" id="KW-0505">Motor protein</keyword>
<dbReference type="SMART" id="SM00028">
    <property type="entry name" value="TPR"/>
    <property type="match status" value="8"/>
</dbReference>
<dbReference type="EMBL" id="BNJK01000001">
    <property type="protein sequence ID" value="GHO95915.1"/>
    <property type="molecule type" value="Genomic_DNA"/>
</dbReference>
<evidence type="ECO:0000256" key="4">
    <source>
        <dbReference type="ARBA" id="ARBA00022701"/>
    </source>
</evidence>
<dbReference type="SUPFAM" id="SSF48452">
    <property type="entry name" value="TPR-like"/>
    <property type="match status" value="2"/>
</dbReference>
<dbReference type="Pfam" id="PF13424">
    <property type="entry name" value="TPR_12"/>
    <property type="match status" value="4"/>
</dbReference>